<dbReference type="Pfam" id="PF13556">
    <property type="entry name" value="HTH_30"/>
    <property type="match status" value="1"/>
</dbReference>
<proteinExistence type="inferred from homology"/>
<dbReference type="Pfam" id="PF17853">
    <property type="entry name" value="GGDEF_2"/>
    <property type="match status" value="1"/>
</dbReference>
<dbReference type="InterPro" id="IPR042070">
    <property type="entry name" value="PucR_C-HTH_sf"/>
</dbReference>
<keyword evidence="5" id="KW-1185">Reference proteome</keyword>
<dbReference type="PANTHER" id="PTHR33744">
    <property type="entry name" value="CARBOHYDRATE DIACID REGULATOR"/>
    <property type="match status" value="1"/>
</dbReference>
<evidence type="ECO:0000259" key="3">
    <source>
        <dbReference type="Pfam" id="PF17853"/>
    </source>
</evidence>
<comment type="caution">
    <text evidence="4">The sequence shown here is derived from an EMBL/GenBank/DDBJ whole genome shotgun (WGS) entry which is preliminary data.</text>
</comment>
<dbReference type="InterPro" id="IPR051448">
    <property type="entry name" value="CdaR-like_regulators"/>
</dbReference>
<evidence type="ECO:0000259" key="2">
    <source>
        <dbReference type="Pfam" id="PF13556"/>
    </source>
</evidence>
<feature type="domain" description="CdaR GGDEF-like" evidence="3">
    <location>
        <begin position="199"/>
        <end position="304"/>
    </location>
</feature>
<feature type="domain" description="PucR C-terminal helix-turn-helix" evidence="2">
    <location>
        <begin position="352"/>
        <end position="406"/>
    </location>
</feature>
<protein>
    <submittedName>
        <fullName evidence="4">PucR family transcriptional regulator</fullName>
    </submittedName>
</protein>
<gene>
    <name evidence="4" type="ORF">J5X75_37725</name>
</gene>
<comment type="similarity">
    <text evidence="1">Belongs to the CdaR family.</text>
</comment>
<dbReference type="Proteomes" id="UP000679690">
    <property type="component" value="Unassembled WGS sequence"/>
</dbReference>
<reference evidence="4 5" key="1">
    <citation type="submission" date="2021-03" db="EMBL/GenBank/DDBJ databases">
        <title>Actinoplanes flavus sp. nov., a novel actinomycete isolated from Coconut Palm rhizosphere soil.</title>
        <authorList>
            <person name="Luo X."/>
        </authorList>
    </citation>
    <scope>NUCLEOTIDE SEQUENCE [LARGE SCALE GENOMIC DNA]</scope>
    <source>
        <strain evidence="4 5">NEAU-H7</strain>
    </source>
</reference>
<dbReference type="InterPro" id="IPR041522">
    <property type="entry name" value="CdaR_GGDEF"/>
</dbReference>
<organism evidence="4 5">
    <name type="scientific">Actinoplanes flavus</name>
    <dbReference type="NCBI Taxonomy" id="2820290"/>
    <lineage>
        <taxon>Bacteria</taxon>
        <taxon>Bacillati</taxon>
        <taxon>Actinomycetota</taxon>
        <taxon>Actinomycetes</taxon>
        <taxon>Micromonosporales</taxon>
        <taxon>Micromonosporaceae</taxon>
        <taxon>Actinoplanes</taxon>
    </lineage>
</organism>
<accession>A0ABS3UXE9</accession>
<evidence type="ECO:0000313" key="5">
    <source>
        <dbReference type="Proteomes" id="UP000679690"/>
    </source>
</evidence>
<evidence type="ECO:0000256" key="1">
    <source>
        <dbReference type="ARBA" id="ARBA00006754"/>
    </source>
</evidence>
<dbReference type="PANTHER" id="PTHR33744:SF1">
    <property type="entry name" value="DNA-BINDING TRANSCRIPTIONAL ACTIVATOR ADER"/>
    <property type="match status" value="1"/>
</dbReference>
<dbReference type="Gene3D" id="1.10.10.2840">
    <property type="entry name" value="PucR C-terminal helix-turn-helix domain"/>
    <property type="match status" value="1"/>
</dbReference>
<name>A0ABS3UXE9_9ACTN</name>
<evidence type="ECO:0000313" key="4">
    <source>
        <dbReference type="EMBL" id="MBO3743253.1"/>
    </source>
</evidence>
<dbReference type="EMBL" id="JAGFNS010000036">
    <property type="protein sequence ID" value="MBO3743253.1"/>
    <property type="molecule type" value="Genomic_DNA"/>
</dbReference>
<sequence>MVQIASSDTGWPRISAPVAALFRRGAQMALDPPAGWMEGLHAASLSSERMRPVADDPVLAAAVRRSNVANLRQWASANVRSPGARVPAGLDPDALGTARDLVRRGLDKSALDSYRTAQGVVLRRWMEICFDLTADPAELRELLDVSTLSISTFIEDTITAVSARMEAERAELTAGTHAERRAAVTLLLEGAPIGRGRAEAQLGYRLTGPHTAAIVWNTGTPAPDELEAAAETLMRATGAGHRLTVVASTAALWLWLPVATPVPLSRLTTGLTAYPGVRVAVGRPGSDVDGFRRSHLDATATQRMLTRLTSPQQIARYTDIQLVALLTTEPAQTDEFLTDTLGDLRHADADTRETVLVYVREQCSATRAAERLFTHRNTVLRRLARADTLLPQPLADDLLGVAAALEVLRWRG</sequence>
<dbReference type="InterPro" id="IPR025736">
    <property type="entry name" value="PucR_C-HTH_dom"/>
</dbReference>